<dbReference type="InterPro" id="IPR036179">
    <property type="entry name" value="Ig-like_dom_sf"/>
</dbReference>
<dbReference type="EMBL" id="AFYH01208896">
    <property type="status" value="NOT_ANNOTATED_CDS"/>
    <property type="molecule type" value="Genomic_DNA"/>
</dbReference>
<dbReference type="GeneTree" id="ENSGT00940000163371"/>
<dbReference type="Bgee" id="ENSLACG00000006459">
    <property type="expression patterns" value="Expressed in post-anal tail muscle and 6 other cell types or tissues"/>
</dbReference>
<feature type="compositionally biased region" description="Basic and acidic residues" evidence="3">
    <location>
        <begin position="573"/>
        <end position="585"/>
    </location>
</feature>
<reference evidence="7" key="3">
    <citation type="submission" date="2025-09" db="UniProtKB">
        <authorList>
            <consortium name="Ensembl"/>
        </authorList>
    </citation>
    <scope>IDENTIFICATION</scope>
</reference>
<dbReference type="EMBL" id="AFYH01208898">
    <property type="status" value="NOT_ANNOTATED_CDS"/>
    <property type="molecule type" value="Genomic_DNA"/>
</dbReference>
<dbReference type="EMBL" id="AFYH01208897">
    <property type="status" value="NOT_ANNOTATED_CDS"/>
    <property type="molecule type" value="Genomic_DNA"/>
</dbReference>
<dbReference type="EMBL" id="AFYH01208899">
    <property type="status" value="NOT_ANNOTATED_CDS"/>
    <property type="molecule type" value="Genomic_DNA"/>
</dbReference>
<dbReference type="PANTHER" id="PTHR19971">
    <property type="entry name" value="SIGNAL-REGULATORY PROTEIN BETA"/>
    <property type="match status" value="1"/>
</dbReference>
<keyword evidence="1" id="KW-1015">Disulfide bond</keyword>
<dbReference type="SUPFAM" id="SSF48726">
    <property type="entry name" value="Immunoglobulin"/>
    <property type="match status" value="4"/>
</dbReference>
<dbReference type="InterPro" id="IPR003006">
    <property type="entry name" value="Ig/MHC_CS"/>
</dbReference>
<sequence>VSILSLFFFLLLGAALNVNIEPSPVISDLGSDVLLHCSFTVDTPSIDFSFLIVKWFLKGVVLMEFNDKITVSRPRMKMSDTEISKGNASLSISDIRIVDEGDYICSILYTPEKIEKTVSLAVKATPKVSVFAPVISESKETDLVCSASGYHPTEITVQWLRNGQVLNDAKLSSLQRNPDNTSSISSTYTFTPTNQDKDKAYSCHVNHTALRKPIEEDILLNYVAPPRKSALNLEMRGDHLFLECNVSHYHPEDITVTLLKGGEVLRDSKHSVPWKNDNNTFSVSSSFNFIPTERDYNEAYSCHVNHSVLQEPLHSDNWRLLRVITGGKPPVSTYVCIVLVTLILTALITTFITWLILRRCYSSVISTPWKYMLGQKVPITAVISYHFEQNITAFWLLLNCDKNYVGTEEREKLAACRDSELMKFRNNQTDHKIKRWPTQLLTSTLLYEPRIEDAGCRVICMFYRDGKEIPNTRLTTNRITVFARPEVSDIKEIPVSGEDEVKFTVDVSKFYPKEIQIHWSHNGKHLEGKTSEQHCNVNDGTYSVTNQIVIPERELKEKYQIKVTIKHESMEEPAVKEKTLQDPETTRFPTAQPATNITTQTFY</sequence>
<dbReference type="eggNOG" id="KOG3515">
    <property type="taxonomic scope" value="Eukaryota"/>
</dbReference>
<dbReference type="AlphaFoldDB" id="H3ACB1"/>
<dbReference type="InterPro" id="IPR013106">
    <property type="entry name" value="Ig_V-set"/>
</dbReference>
<evidence type="ECO:0000256" key="4">
    <source>
        <dbReference type="SAM" id="Phobius"/>
    </source>
</evidence>
<proteinExistence type="predicted"/>
<dbReference type="Pfam" id="PF07686">
    <property type="entry name" value="V-set"/>
    <property type="match status" value="1"/>
</dbReference>
<keyword evidence="2" id="KW-0325">Glycoprotein</keyword>
<dbReference type="Pfam" id="PF07654">
    <property type="entry name" value="C1-set"/>
    <property type="match status" value="3"/>
</dbReference>
<dbReference type="HOGENOM" id="CLU_453136_0_0_1"/>
<evidence type="ECO:0000256" key="2">
    <source>
        <dbReference type="ARBA" id="ARBA00023180"/>
    </source>
</evidence>
<feature type="transmembrane region" description="Helical" evidence="4">
    <location>
        <begin position="331"/>
        <end position="357"/>
    </location>
</feature>
<keyword evidence="8" id="KW-1185">Reference proteome</keyword>
<dbReference type="EMBL" id="AFYH01208895">
    <property type="status" value="NOT_ANNOTATED_CDS"/>
    <property type="molecule type" value="Genomic_DNA"/>
</dbReference>
<evidence type="ECO:0000313" key="8">
    <source>
        <dbReference type="Proteomes" id="UP000008672"/>
    </source>
</evidence>
<dbReference type="InterPro" id="IPR013783">
    <property type="entry name" value="Ig-like_fold"/>
</dbReference>
<feature type="chain" id="PRO_5012858926" description="Ig-like domain-containing protein" evidence="5">
    <location>
        <begin position="16"/>
        <end position="603"/>
    </location>
</feature>
<reference evidence="7" key="2">
    <citation type="submission" date="2025-08" db="UniProtKB">
        <authorList>
            <consortium name="Ensembl"/>
        </authorList>
    </citation>
    <scope>IDENTIFICATION</scope>
</reference>
<feature type="domain" description="Ig-like" evidence="6">
    <location>
        <begin position="126"/>
        <end position="215"/>
    </location>
</feature>
<dbReference type="InterPro" id="IPR007110">
    <property type="entry name" value="Ig-like_dom"/>
</dbReference>
<protein>
    <recommendedName>
        <fullName evidence="6">Ig-like domain-containing protein</fullName>
    </recommendedName>
</protein>
<feature type="signal peptide" evidence="5">
    <location>
        <begin position="1"/>
        <end position="15"/>
    </location>
</feature>
<dbReference type="PROSITE" id="PS50835">
    <property type="entry name" value="IG_LIKE"/>
    <property type="match status" value="3"/>
</dbReference>
<keyword evidence="4" id="KW-0472">Membrane</keyword>
<dbReference type="FunCoup" id="H3ACB1">
    <property type="interactions" value="302"/>
</dbReference>
<evidence type="ECO:0000256" key="5">
    <source>
        <dbReference type="SAM" id="SignalP"/>
    </source>
</evidence>
<feature type="compositionally biased region" description="Polar residues" evidence="3">
    <location>
        <begin position="587"/>
        <end position="603"/>
    </location>
</feature>
<dbReference type="SMART" id="SM00407">
    <property type="entry name" value="IGc1"/>
    <property type="match status" value="2"/>
</dbReference>
<evidence type="ECO:0000256" key="3">
    <source>
        <dbReference type="SAM" id="MobiDB-lite"/>
    </source>
</evidence>
<reference evidence="8" key="1">
    <citation type="submission" date="2011-08" db="EMBL/GenBank/DDBJ databases">
        <title>The draft genome of Latimeria chalumnae.</title>
        <authorList>
            <person name="Di Palma F."/>
            <person name="Alfoldi J."/>
            <person name="Johnson J."/>
            <person name="Berlin A."/>
            <person name="Gnerre S."/>
            <person name="Jaffe D."/>
            <person name="MacCallum I."/>
            <person name="Young S."/>
            <person name="Walker B.J."/>
            <person name="Lander E."/>
            <person name="Lindblad-Toh K."/>
        </authorList>
    </citation>
    <scope>NUCLEOTIDE SEQUENCE [LARGE SCALE GENOMIC DNA]</scope>
    <source>
        <strain evidence="8">Wild caught</strain>
    </source>
</reference>
<keyword evidence="4" id="KW-1133">Transmembrane helix</keyword>
<dbReference type="Ensembl" id="ENSLACT00000007342.1">
    <property type="protein sequence ID" value="ENSLACP00000007282.1"/>
    <property type="gene ID" value="ENSLACG00000006459.1"/>
</dbReference>
<dbReference type="InParanoid" id="H3ACB1"/>
<dbReference type="EMBL" id="AFYH01208891">
    <property type="status" value="NOT_ANNOTATED_CDS"/>
    <property type="molecule type" value="Genomic_DNA"/>
</dbReference>
<keyword evidence="5" id="KW-0732">Signal</keyword>
<dbReference type="Proteomes" id="UP000008672">
    <property type="component" value="Unassembled WGS sequence"/>
</dbReference>
<dbReference type="InterPro" id="IPR003597">
    <property type="entry name" value="Ig_C1-set"/>
</dbReference>
<dbReference type="PROSITE" id="PS00290">
    <property type="entry name" value="IG_MHC"/>
    <property type="match status" value="2"/>
</dbReference>
<feature type="domain" description="Ig-like" evidence="6">
    <location>
        <begin position="226"/>
        <end position="314"/>
    </location>
</feature>
<dbReference type="Gene3D" id="2.60.40.10">
    <property type="entry name" value="Immunoglobulins"/>
    <property type="match status" value="4"/>
</dbReference>
<dbReference type="EMBL" id="AFYH01208894">
    <property type="status" value="NOT_ANNOTATED_CDS"/>
    <property type="molecule type" value="Genomic_DNA"/>
</dbReference>
<evidence type="ECO:0000313" key="7">
    <source>
        <dbReference type="Ensembl" id="ENSLACP00000007282.1"/>
    </source>
</evidence>
<name>H3ACB1_LATCH</name>
<dbReference type="EMBL" id="AFYH01208892">
    <property type="status" value="NOT_ANNOTATED_CDS"/>
    <property type="molecule type" value="Genomic_DNA"/>
</dbReference>
<evidence type="ECO:0000259" key="6">
    <source>
        <dbReference type="PROSITE" id="PS50835"/>
    </source>
</evidence>
<feature type="domain" description="Ig-like" evidence="6">
    <location>
        <begin position="30"/>
        <end position="119"/>
    </location>
</feature>
<dbReference type="InterPro" id="IPR051755">
    <property type="entry name" value="Ig-like_CS_Receptor"/>
</dbReference>
<dbReference type="CDD" id="cd00098">
    <property type="entry name" value="IgC1"/>
    <property type="match status" value="3"/>
</dbReference>
<accession>H3ACB1</accession>
<dbReference type="SMART" id="SM00409">
    <property type="entry name" value="IG"/>
    <property type="match status" value="3"/>
</dbReference>
<keyword evidence="4" id="KW-0812">Transmembrane</keyword>
<evidence type="ECO:0000256" key="1">
    <source>
        <dbReference type="ARBA" id="ARBA00023157"/>
    </source>
</evidence>
<feature type="region of interest" description="Disordered" evidence="3">
    <location>
        <begin position="573"/>
        <end position="603"/>
    </location>
</feature>
<organism evidence="7 8">
    <name type="scientific">Latimeria chalumnae</name>
    <name type="common">Coelacanth</name>
    <dbReference type="NCBI Taxonomy" id="7897"/>
    <lineage>
        <taxon>Eukaryota</taxon>
        <taxon>Metazoa</taxon>
        <taxon>Chordata</taxon>
        <taxon>Craniata</taxon>
        <taxon>Vertebrata</taxon>
        <taxon>Euteleostomi</taxon>
        <taxon>Coelacanthiformes</taxon>
        <taxon>Coelacanthidae</taxon>
        <taxon>Latimeria</taxon>
    </lineage>
</organism>
<dbReference type="InterPro" id="IPR003599">
    <property type="entry name" value="Ig_sub"/>
</dbReference>
<gene>
    <name evidence="7" type="primary">LOC102349399</name>
</gene>
<dbReference type="EMBL" id="AFYH01208893">
    <property type="status" value="NOT_ANNOTATED_CDS"/>
    <property type="molecule type" value="Genomic_DNA"/>
</dbReference>